<evidence type="ECO:0000313" key="2">
    <source>
        <dbReference type="EMBL" id="MPN55271.1"/>
    </source>
</evidence>
<comment type="caution">
    <text evidence="2">The sequence shown here is derived from an EMBL/GenBank/DDBJ whole genome shotgun (WGS) entry which is preliminary data.</text>
</comment>
<sequence>MFLVLLFMLAGVFAGFLLRKWKFRFINGIILTLIWLLLFLLGVEVGMNEQVVKNFAALGLEALLIAVFATFGSVTGALLLWKNIKKHSRL</sequence>
<dbReference type="GO" id="GO:0015661">
    <property type="term" value="F:L-lysine efflux transmembrane transporter activity"/>
    <property type="evidence" value="ECO:0007669"/>
    <property type="project" value="InterPro"/>
</dbReference>
<evidence type="ECO:0008006" key="3">
    <source>
        <dbReference type="Google" id="ProtNLM"/>
    </source>
</evidence>
<keyword evidence="1" id="KW-1133">Transmembrane helix</keyword>
<feature type="transmembrane region" description="Helical" evidence="1">
    <location>
        <begin position="55"/>
        <end position="81"/>
    </location>
</feature>
<feature type="transmembrane region" description="Helical" evidence="1">
    <location>
        <begin position="24"/>
        <end position="43"/>
    </location>
</feature>
<dbReference type="EMBL" id="VSSQ01124320">
    <property type="protein sequence ID" value="MPN55271.1"/>
    <property type="molecule type" value="Genomic_DNA"/>
</dbReference>
<dbReference type="InterPro" id="IPR005642">
    <property type="entry name" value="LysO"/>
</dbReference>
<gene>
    <name evidence="2" type="ORF">SDC9_202952</name>
</gene>
<protein>
    <recommendedName>
        <fullName evidence="3">DUF340 domain-containing protein</fullName>
    </recommendedName>
</protein>
<accession>A0A645IVB0</accession>
<evidence type="ECO:0000256" key="1">
    <source>
        <dbReference type="SAM" id="Phobius"/>
    </source>
</evidence>
<keyword evidence="1" id="KW-0472">Membrane</keyword>
<dbReference type="AlphaFoldDB" id="A0A645IVB0"/>
<organism evidence="2">
    <name type="scientific">bioreactor metagenome</name>
    <dbReference type="NCBI Taxonomy" id="1076179"/>
    <lineage>
        <taxon>unclassified sequences</taxon>
        <taxon>metagenomes</taxon>
        <taxon>ecological metagenomes</taxon>
    </lineage>
</organism>
<keyword evidence="1" id="KW-0812">Transmembrane</keyword>
<dbReference type="Pfam" id="PF03956">
    <property type="entry name" value="Lys_export"/>
    <property type="match status" value="1"/>
</dbReference>
<proteinExistence type="predicted"/>
<reference evidence="2" key="1">
    <citation type="submission" date="2019-08" db="EMBL/GenBank/DDBJ databases">
        <authorList>
            <person name="Kucharzyk K."/>
            <person name="Murdoch R.W."/>
            <person name="Higgins S."/>
            <person name="Loffler F."/>
        </authorList>
    </citation>
    <scope>NUCLEOTIDE SEQUENCE</scope>
</reference>
<name>A0A645IVB0_9ZZZZ</name>